<name>A0A8E2F9C5_9PEZI</name>
<dbReference type="Proteomes" id="UP000250140">
    <property type="component" value="Unassembled WGS sequence"/>
</dbReference>
<dbReference type="PANTHER" id="PTHR10333:SF100">
    <property type="entry name" value="CHROMATIN MODIFICATION-RELATED PROTEIN YNG2"/>
    <property type="match status" value="1"/>
</dbReference>
<feature type="compositionally biased region" description="Low complexity" evidence="17">
    <location>
        <begin position="241"/>
        <end position="257"/>
    </location>
</feature>
<organism evidence="19 20">
    <name type="scientific">Glonium stellatum</name>
    <dbReference type="NCBI Taxonomy" id="574774"/>
    <lineage>
        <taxon>Eukaryota</taxon>
        <taxon>Fungi</taxon>
        <taxon>Dikarya</taxon>
        <taxon>Ascomycota</taxon>
        <taxon>Pezizomycotina</taxon>
        <taxon>Dothideomycetes</taxon>
        <taxon>Pleosporomycetidae</taxon>
        <taxon>Gloniales</taxon>
        <taxon>Gloniaceae</taxon>
        <taxon>Glonium</taxon>
    </lineage>
</organism>
<evidence type="ECO:0000256" key="9">
    <source>
        <dbReference type="ARBA" id="ARBA00023242"/>
    </source>
</evidence>
<gene>
    <name evidence="19" type="ORF">AOQ84DRAFT_311590</name>
</gene>
<feature type="domain" description="PHD-type" evidence="18">
    <location>
        <begin position="358"/>
        <end position="407"/>
    </location>
</feature>
<comment type="subcellular location">
    <subcellularLocation>
        <location evidence="1 16">Nucleus</location>
    </subcellularLocation>
</comment>
<feature type="binding site" evidence="14">
    <location>
        <position position="363"/>
    </location>
    <ligand>
        <name>Zn(2+)</name>
        <dbReference type="ChEBI" id="CHEBI:29105"/>
        <label>1</label>
    </ligand>
</feature>
<feature type="binding site" evidence="14">
    <location>
        <position position="385"/>
    </location>
    <ligand>
        <name>Zn(2+)</name>
        <dbReference type="ChEBI" id="CHEBI:29105"/>
        <label>1</label>
    </ligand>
</feature>
<dbReference type="InterPro" id="IPR024610">
    <property type="entry name" value="ING_N_histone-binding"/>
</dbReference>
<dbReference type="GO" id="GO:0005634">
    <property type="term" value="C:nucleus"/>
    <property type="evidence" value="ECO:0007669"/>
    <property type="project" value="UniProtKB-SubCell"/>
</dbReference>
<evidence type="ECO:0000313" key="20">
    <source>
        <dbReference type="Proteomes" id="UP000250140"/>
    </source>
</evidence>
<feature type="site" description="Histone H3K4me3 binding" evidence="13">
    <location>
        <position position="383"/>
    </location>
</feature>
<comment type="function">
    <text evidence="16">Component of an histone acetyltransferase complex.</text>
</comment>
<feature type="region of interest" description="Disordered" evidence="17">
    <location>
        <begin position="116"/>
        <end position="161"/>
    </location>
</feature>
<evidence type="ECO:0000256" key="11">
    <source>
        <dbReference type="ARBA" id="ARBA00023306"/>
    </source>
</evidence>
<dbReference type="SUPFAM" id="SSF57903">
    <property type="entry name" value="FYVE/PHD zinc finger"/>
    <property type="match status" value="1"/>
</dbReference>
<feature type="binding site" evidence="14">
    <location>
        <position position="388"/>
    </location>
    <ligand>
        <name>Zn(2+)</name>
        <dbReference type="ChEBI" id="CHEBI:29105"/>
        <label>1</label>
    </ligand>
</feature>
<feature type="binding site" evidence="14">
    <location>
        <position position="379"/>
    </location>
    <ligand>
        <name>Zn(2+)</name>
        <dbReference type="ChEBI" id="CHEBI:29105"/>
        <label>2</label>
    </ligand>
</feature>
<dbReference type="InterPro" id="IPR011011">
    <property type="entry name" value="Znf_FYVE_PHD"/>
</dbReference>
<dbReference type="CDD" id="cd16858">
    <property type="entry name" value="ING_ING3_Yng2p"/>
    <property type="match status" value="1"/>
</dbReference>
<keyword evidence="3 14" id="KW-0479">Metal-binding</keyword>
<feature type="compositionally biased region" description="Acidic residues" evidence="17">
    <location>
        <begin position="323"/>
        <end position="338"/>
    </location>
</feature>
<comment type="function">
    <text evidence="12">Component of the NuA4 histone acetyltransferase complex which is involved in transcriptional activation of selected genes principally by acetylation of nucleosomal histone H4 and H2A. The NuA4 complex is also involved in DNA repair. Involved in cell cycle progression and meiosis.</text>
</comment>
<evidence type="ECO:0000256" key="7">
    <source>
        <dbReference type="ARBA" id="ARBA00022853"/>
    </source>
</evidence>
<evidence type="ECO:0000256" key="6">
    <source>
        <dbReference type="ARBA" id="ARBA00022833"/>
    </source>
</evidence>
<keyword evidence="8" id="KW-0234">DNA repair</keyword>
<dbReference type="InterPro" id="IPR028651">
    <property type="entry name" value="ING_fam"/>
</dbReference>
<evidence type="ECO:0000256" key="1">
    <source>
        <dbReference type="ARBA" id="ARBA00004123"/>
    </source>
</evidence>
<comment type="domain">
    <text evidence="16">The PHD-type zinc finger mediates the binding to H3K4me3.</text>
</comment>
<keyword evidence="10" id="KW-0469">Meiosis</keyword>
<reference evidence="19 20" key="1">
    <citation type="journal article" date="2016" name="Nat. Commun.">
        <title>Ectomycorrhizal ecology is imprinted in the genome of the dominant symbiotic fungus Cenococcum geophilum.</title>
        <authorList>
            <consortium name="DOE Joint Genome Institute"/>
            <person name="Peter M."/>
            <person name="Kohler A."/>
            <person name="Ohm R.A."/>
            <person name="Kuo A."/>
            <person name="Krutzmann J."/>
            <person name="Morin E."/>
            <person name="Arend M."/>
            <person name="Barry K.W."/>
            <person name="Binder M."/>
            <person name="Choi C."/>
            <person name="Clum A."/>
            <person name="Copeland A."/>
            <person name="Grisel N."/>
            <person name="Haridas S."/>
            <person name="Kipfer T."/>
            <person name="LaButti K."/>
            <person name="Lindquist E."/>
            <person name="Lipzen A."/>
            <person name="Maire R."/>
            <person name="Meier B."/>
            <person name="Mihaltcheva S."/>
            <person name="Molinier V."/>
            <person name="Murat C."/>
            <person name="Poggeler S."/>
            <person name="Quandt C.A."/>
            <person name="Sperisen C."/>
            <person name="Tritt A."/>
            <person name="Tisserant E."/>
            <person name="Crous P.W."/>
            <person name="Henrissat B."/>
            <person name="Nehls U."/>
            <person name="Egli S."/>
            <person name="Spatafora J.W."/>
            <person name="Grigoriev I.V."/>
            <person name="Martin F.M."/>
        </authorList>
    </citation>
    <scope>NUCLEOTIDE SEQUENCE [LARGE SCALE GENOMIC DNA]</scope>
    <source>
        <strain evidence="19 20">CBS 207.34</strain>
    </source>
</reference>
<dbReference type="InterPro" id="IPR019786">
    <property type="entry name" value="Zinc_finger_PHD-type_CS"/>
</dbReference>
<evidence type="ECO:0000256" key="15">
    <source>
        <dbReference type="PROSITE-ProRule" id="PRU00146"/>
    </source>
</evidence>
<keyword evidence="20" id="KW-1185">Reference proteome</keyword>
<feature type="binding site" evidence="14">
    <location>
        <position position="404"/>
    </location>
    <ligand>
        <name>Zn(2+)</name>
        <dbReference type="ChEBI" id="CHEBI:29105"/>
        <label>2</label>
    </ligand>
</feature>
<evidence type="ECO:0000313" key="19">
    <source>
        <dbReference type="EMBL" id="OCL12816.1"/>
    </source>
</evidence>
<evidence type="ECO:0000256" key="14">
    <source>
        <dbReference type="PIRSR" id="PIRSR628651-51"/>
    </source>
</evidence>
<dbReference type="PROSITE" id="PS50016">
    <property type="entry name" value="ZF_PHD_2"/>
    <property type="match status" value="1"/>
</dbReference>
<keyword evidence="5 15" id="KW-0863">Zinc-finger</keyword>
<evidence type="ECO:0000259" key="18">
    <source>
        <dbReference type="PROSITE" id="PS50016"/>
    </source>
</evidence>
<comment type="subunit">
    <text evidence="16">Component of an histone acetyltransferase complex. Interacts with H3K4me3 and to a lesser extent with H3K4me2.</text>
</comment>
<accession>A0A8E2F9C5</accession>
<dbReference type="InterPro" id="IPR013083">
    <property type="entry name" value="Znf_RING/FYVE/PHD"/>
</dbReference>
<feature type="compositionally biased region" description="Basic residues" evidence="17">
    <location>
        <begin position="303"/>
        <end position="313"/>
    </location>
</feature>
<dbReference type="SMART" id="SM00249">
    <property type="entry name" value="PHD"/>
    <property type="match status" value="1"/>
</dbReference>
<evidence type="ECO:0000256" key="17">
    <source>
        <dbReference type="SAM" id="MobiDB-lite"/>
    </source>
</evidence>
<evidence type="ECO:0000256" key="3">
    <source>
        <dbReference type="ARBA" id="ARBA00022723"/>
    </source>
</evidence>
<dbReference type="Pfam" id="PF12998">
    <property type="entry name" value="ING"/>
    <property type="match status" value="1"/>
</dbReference>
<feature type="region of interest" description="Disordered" evidence="17">
    <location>
        <begin position="210"/>
        <end position="356"/>
    </location>
</feature>
<evidence type="ECO:0000256" key="13">
    <source>
        <dbReference type="PIRSR" id="PIRSR628651-50"/>
    </source>
</evidence>
<dbReference type="InterPro" id="IPR001965">
    <property type="entry name" value="Znf_PHD"/>
</dbReference>
<evidence type="ECO:0000256" key="12">
    <source>
        <dbReference type="ARBA" id="ARBA00037044"/>
    </source>
</evidence>
<dbReference type="AlphaFoldDB" id="A0A8E2F9C5"/>
<feature type="site" description="Histone H3K4me3 binding" evidence="13">
    <location>
        <position position="360"/>
    </location>
</feature>
<sequence>MAIAEDPASVLEQFVHDVANLPAEISHLYEEMQAKDQQIQECRSIINARDASLQKFIKLNGSLVQNPKEESYSKIISQNYDKAQILQEEKIGLSEKAAALLDRYVKRLDIKMRDLQNDGSIPMDPQLPSLLRESPGNMVPPSSSTNTGTNTPLHPLSGNAGGGTSIANASIAARIVTATSAAGRINPSSLQNMQTQALLNQQRLANAQSANNIQPSARQEREMSVGSDTKRRRITATLGTLPSASSALARQSSLGPGTPKPSTPGSRAGSAGPRPVKKTTTTTTKKAIPPQSLRKQIGNKVSLSKKSRRRLHGGSRASPSTTADDESIGTDGGSEDETMSGTGNDGAADQEDDEGDDTKYCFCQSVSYGDMVACDNEDCKYQWFHWDCVGIKEEPVGDWLCPDCKTKPPNKIKRAR</sequence>
<dbReference type="GO" id="GO:0006325">
    <property type="term" value="P:chromatin organization"/>
    <property type="evidence" value="ECO:0007669"/>
    <property type="project" value="UniProtKB-KW"/>
</dbReference>
<evidence type="ECO:0000256" key="16">
    <source>
        <dbReference type="RuleBase" id="RU361213"/>
    </source>
</evidence>
<feature type="binding site" evidence="14">
    <location>
        <position position="361"/>
    </location>
    <ligand>
        <name>Zn(2+)</name>
        <dbReference type="ChEBI" id="CHEBI:29105"/>
        <label>1</label>
    </ligand>
</feature>
<dbReference type="GO" id="GO:0035267">
    <property type="term" value="C:NuA4 histone acetyltransferase complex"/>
    <property type="evidence" value="ECO:0007669"/>
    <property type="project" value="TreeGrafter"/>
</dbReference>
<feature type="site" description="Histone H3K4me3 binding" evidence="13">
    <location>
        <position position="375"/>
    </location>
</feature>
<feature type="compositionally biased region" description="Low complexity" evidence="17">
    <location>
        <begin position="140"/>
        <end position="152"/>
    </location>
</feature>
<dbReference type="Gene3D" id="6.10.140.1740">
    <property type="match status" value="1"/>
</dbReference>
<dbReference type="EMBL" id="KV748829">
    <property type="protein sequence ID" value="OCL12816.1"/>
    <property type="molecule type" value="Genomic_DNA"/>
</dbReference>
<feature type="binding site" evidence="14">
    <location>
        <position position="401"/>
    </location>
    <ligand>
        <name>Zn(2+)</name>
        <dbReference type="ChEBI" id="CHEBI:29105"/>
        <label>2</label>
    </ligand>
</feature>
<evidence type="ECO:0000256" key="2">
    <source>
        <dbReference type="ARBA" id="ARBA00010210"/>
    </source>
</evidence>
<comment type="similarity">
    <text evidence="2 16">Belongs to the ING family.</text>
</comment>
<dbReference type="GO" id="GO:0006281">
    <property type="term" value="P:DNA repair"/>
    <property type="evidence" value="ECO:0007669"/>
    <property type="project" value="UniProtKB-KW"/>
</dbReference>
<dbReference type="SMART" id="SM01408">
    <property type="entry name" value="ING"/>
    <property type="match status" value="1"/>
</dbReference>
<dbReference type="InterPro" id="IPR019787">
    <property type="entry name" value="Znf_PHD-finger"/>
</dbReference>
<feature type="site" description="Histone H3K4me3 binding" evidence="13">
    <location>
        <position position="371"/>
    </location>
</feature>
<protein>
    <recommendedName>
        <fullName evidence="16">Chromatin modification-related protein</fullName>
    </recommendedName>
</protein>
<keyword evidence="7 16" id="KW-0156">Chromatin regulator</keyword>
<keyword evidence="4" id="KW-0227">DNA damage</keyword>
<dbReference type="GO" id="GO:0008270">
    <property type="term" value="F:zinc ion binding"/>
    <property type="evidence" value="ECO:0007669"/>
    <property type="project" value="UniProtKB-KW"/>
</dbReference>
<keyword evidence="6 14" id="KW-0862">Zinc</keyword>
<dbReference type="PROSITE" id="PS01359">
    <property type="entry name" value="ZF_PHD_1"/>
    <property type="match status" value="1"/>
</dbReference>
<dbReference type="PANTHER" id="PTHR10333">
    <property type="entry name" value="INHIBITOR OF GROWTH PROTEIN"/>
    <property type="match status" value="1"/>
</dbReference>
<evidence type="ECO:0000256" key="10">
    <source>
        <dbReference type="ARBA" id="ARBA00023254"/>
    </source>
</evidence>
<evidence type="ECO:0000256" key="4">
    <source>
        <dbReference type="ARBA" id="ARBA00022763"/>
    </source>
</evidence>
<feature type="binding site" evidence="14">
    <location>
        <position position="374"/>
    </location>
    <ligand>
        <name>Zn(2+)</name>
        <dbReference type="ChEBI" id="CHEBI:29105"/>
        <label>2</label>
    </ligand>
</feature>
<proteinExistence type="inferred from homology"/>
<evidence type="ECO:0000256" key="5">
    <source>
        <dbReference type="ARBA" id="ARBA00022771"/>
    </source>
</evidence>
<evidence type="ECO:0000256" key="8">
    <source>
        <dbReference type="ARBA" id="ARBA00023204"/>
    </source>
</evidence>
<dbReference type="CDD" id="cd15505">
    <property type="entry name" value="PHD_ING"/>
    <property type="match status" value="1"/>
</dbReference>
<dbReference type="GO" id="GO:0051321">
    <property type="term" value="P:meiotic cell cycle"/>
    <property type="evidence" value="ECO:0007669"/>
    <property type="project" value="UniProtKB-KW"/>
</dbReference>
<dbReference type="Gene3D" id="3.30.40.10">
    <property type="entry name" value="Zinc/RING finger domain, C3HC4 (zinc finger)"/>
    <property type="match status" value="1"/>
</dbReference>
<keyword evidence="11" id="KW-0131">Cell cycle</keyword>
<dbReference type="GO" id="GO:0006355">
    <property type="term" value="P:regulation of DNA-templated transcription"/>
    <property type="evidence" value="ECO:0007669"/>
    <property type="project" value="TreeGrafter"/>
</dbReference>
<dbReference type="OrthoDB" id="2505961at2759"/>
<keyword evidence="9 16" id="KW-0539">Nucleus</keyword>